<evidence type="ECO:0000313" key="1">
    <source>
        <dbReference type="EMBL" id="MVT40167.1"/>
    </source>
</evidence>
<dbReference type="EMBL" id="WRXO01000001">
    <property type="protein sequence ID" value="MVT40167.1"/>
    <property type="molecule type" value="Genomic_DNA"/>
</dbReference>
<evidence type="ECO:0000313" key="2">
    <source>
        <dbReference type="Proteomes" id="UP000468388"/>
    </source>
</evidence>
<gene>
    <name evidence="1" type="ORF">GO495_06205</name>
</gene>
<dbReference type="Proteomes" id="UP000468388">
    <property type="component" value="Unassembled WGS sequence"/>
</dbReference>
<dbReference type="RefSeq" id="WP_157298794.1">
    <property type="nucleotide sequence ID" value="NZ_BAAAZB010000005.1"/>
</dbReference>
<protein>
    <submittedName>
        <fullName evidence="1">Uncharacterized protein</fullName>
    </submittedName>
</protein>
<reference evidence="1 2" key="1">
    <citation type="submission" date="2019-12" db="EMBL/GenBank/DDBJ databases">
        <title>The draft genomic sequence of strain Chitinophaga oryziterrae JCM 16595.</title>
        <authorList>
            <person name="Zhang X."/>
        </authorList>
    </citation>
    <scope>NUCLEOTIDE SEQUENCE [LARGE SCALE GENOMIC DNA]</scope>
    <source>
        <strain evidence="1 2">JCM 16595</strain>
    </source>
</reference>
<dbReference type="AlphaFoldDB" id="A0A6N8J4L8"/>
<accession>A0A6N8J4L8</accession>
<proteinExistence type="predicted"/>
<name>A0A6N8J4L8_9BACT</name>
<sequence length="52" mass="5563">MCKLADMAGMVPGTIAEKIAYLYVKLIDADYSTVSYAGATINKDKEKGYIAG</sequence>
<organism evidence="1 2">
    <name type="scientific">Chitinophaga oryziterrae</name>
    <dbReference type="NCBI Taxonomy" id="1031224"/>
    <lineage>
        <taxon>Bacteria</taxon>
        <taxon>Pseudomonadati</taxon>
        <taxon>Bacteroidota</taxon>
        <taxon>Chitinophagia</taxon>
        <taxon>Chitinophagales</taxon>
        <taxon>Chitinophagaceae</taxon>
        <taxon>Chitinophaga</taxon>
    </lineage>
</organism>
<keyword evidence="2" id="KW-1185">Reference proteome</keyword>
<comment type="caution">
    <text evidence="1">The sequence shown here is derived from an EMBL/GenBank/DDBJ whole genome shotgun (WGS) entry which is preliminary data.</text>
</comment>